<dbReference type="KEGG" id="tpal:117640534"/>
<keyword evidence="3" id="KW-0378">Hydrolase</keyword>
<keyword evidence="4" id="KW-0809">Transit peptide</keyword>
<protein>
    <submittedName>
        <fullName evidence="7">Acyl-coenzyme A thioesterase 9, mitochondrial-like</fullName>
    </submittedName>
</protein>
<evidence type="ECO:0000313" key="7">
    <source>
        <dbReference type="RefSeq" id="XP_034232956.1"/>
    </source>
</evidence>
<evidence type="ECO:0000256" key="3">
    <source>
        <dbReference type="ARBA" id="ARBA00022801"/>
    </source>
</evidence>
<dbReference type="InParanoid" id="A0A6P8Y9U7"/>
<accession>A0A6P8Y9U7</accession>
<reference evidence="7" key="1">
    <citation type="submission" date="2025-08" db="UniProtKB">
        <authorList>
            <consortium name="RefSeq"/>
        </authorList>
    </citation>
    <scope>IDENTIFICATION</scope>
    <source>
        <tissue evidence="7">Total insect</tissue>
    </source>
</reference>
<dbReference type="GO" id="GO:0006637">
    <property type="term" value="P:acyl-CoA metabolic process"/>
    <property type="evidence" value="ECO:0007669"/>
    <property type="project" value="TreeGrafter"/>
</dbReference>
<dbReference type="PROSITE" id="PS51770">
    <property type="entry name" value="HOTDOG_ACOT"/>
    <property type="match status" value="2"/>
</dbReference>
<dbReference type="InterPro" id="IPR029069">
    <property type="entry name" value="HotDog_dom_sf"/>
</dbReference>
<dbReference type="GO" id="GO:0047617">
    <property type="term" value="F:fatty acyl-CoA hydrolase activity"/>
    <property type="evidence" value="ECO:0007669"/>
    <property type="project" value="TreeGrafter"/>
</dbReference>
<gene>
    <name evidence="7" type="primary">LOC117640534</name>
</gene>
<organism evidence="7">
    <name type="scientific">Thrips palmi</name>
    <name type="common">Melon thrips</name>
    <dbReference type="NCBI Taxonomy" id="161013"/>
    <lineage>
        <taxon>Eukaryota</taxon>
        <taxon>Metazoa</taxon>
        <taxon>Ecdysozoa</taxon>
        <taxon>Arthropoda</taxon>
        <taxon>Hexapoda</taxon>
        <taxon>Insecta</taxon>
        <taxon>Pterygota</taxon>
        <taxon>Neoptera</taxon>
        <taxon>Paraneoptera</taxon>
        <taxon>Thysanoptera</taxon>
        <taxon>Terebrantia</taxon>
        <taxon>Thripoidea</taxon>
        <taxon>Thripidae</taxon>
        <taxon>Thrips</taxon>
    </lineage>
</organism>
<evidence type="ECO:0000256" key="4">
    <source>
        <dbReference type="ARBA" id="ARBA00022946"/>
    </source>
</evidence>
<proteinExistence type="inferred from homology"/>
<feature type="domain" description="HotDog ACOT-type" evidence="5">
    <location>
        <begin position="100"/>
        <end position="221"/>
    </location>
</feature>
<dbReference type="GO" id="GO:0005739">
    <property type="term" value="C:mitochondrion"/>
    <property type="evidence" value="ECO:0007669"/>
    <property type="project" value="TreeGrafter"/>
</dbReference>
<dbReference type="GeneID" id="117640534"/>
<evidence type="ECO:0000256" key="2">
    <source>
        <dbReference type="ARBA" id="ARBA00022737"/>
    </source>
</evidence>
<dbReference type="SUPFAM" id="SSF54637">
    <property type="entry name" value="Thioesterase/thiol ester dehydrase-isomerase"/>
    <property type="match status" value="2"/>
</dbReference>
<keyword evidence="2" id="KW-0677">Repeat</keyword>
<dbReference type="RefSeq" id="XP_034232956.1">
    <property type="nucleotide sequence ID" value="XM_034377065.1"/>
</dbReference>
<dbReference type="OrthoDB" id="331699at2759"/>
<dbReference type="Proteomes" id="UP000515158">
    <property type="component" value="Unplaced"/>
</dbReference>
<keyword evidence="6" id="KW-1185">Reference proteome</keyword>
<dbReference type="FunFam" id="3.10.129.10:FF:000012">
    <property type="entry name" value="Acyl-coenzyme A thioesterase 9, mitochondrial"/>
    <property type="match status" value="1"/>
</dbReference>
<dbReference type="PANTHER" id="PTHR12655">
    <property type="entry name" value="ACYL-COA THIOESTERASE"/>
    <property type="match status" value="1"/>
</dbReference>
<dbReference type="InterPro" id="IPR033120">
    <property type="entry name" value="HOTDOG_ACOT"/>
</dbReference>
<evidence type="ECO:0000259" key="5">
    <source>
        <dbReference type="PROSITE" id="PS51770"/>
    </source>
</evidence>
<name>A0A6P8Y9U7_THRPL</name>
<dbReference type="CDD" id="cd03442">
    <property type="entry name" value="BFIT_BACH"/>
    <property type="match status" value="2"/>
</dbReference>
<feature type="domain" description="HotDog ACOT-type" evidence="5">
    <location>
        <begin position="301"/>
        <end position="413"/>
    </location>
</feature>
<dbReference type="AlphaFoldDB" id="A0A6P8Y9U7"/>
<dbReference type="FunFam" id="3.10.129.10:FF:000051">
    <property type="entry name" value="Acyl-coa thioesterase"/>
    <property type="match status" value="1"/>
</dbReference>
<evidence type="ECO:0000313" key="6">
    <source>
        <dbReference type="Proteomes" id="UP000515158"/>
    </source>
</evidence>
<dbReference type="Gene3D" id="3.10.129.10">
    <property type="entry name" value="Hotdog Thioesterase"/>
    <property type="match status" value="2"/>
</dbReference>
<dbReference type="FunCoup" id="A0A6P8Y9U7">
    <property type="interactions" value="405"/>
</dbReference>
<dbReference type="PANTHER" id="PTHR12655:SF0">
    <property type="entry name" value="ACYL-COENZYME A THIOESTERASE 9, MITOCHONDRIAL"/>
    <property type="match status" value="1"/>
</dbReference>
<sequence length="456" mass="52019">MASHVFLKLCRASSNRPSQLLALSKKGIHHQNRKFSHVVGHEPTKPVQTIAEMREKLHKIMGVQKGYTPLKVDRTHLLEMLPSSQADLPVRTMNDSFDHALIPLSTDLDMREKYTTLHGYVRLGRLMEDMDIFAVWLSFKHIDNPKQKDVLTPYNIVTVLVDQIDFTSVIPSPDADIRLSGHVSWVGKSTMEVAVWLEQFQHGAWRKLTRAIFLMAARNSTNTHSACINSLKATNEEEKKILDGGLARKLRRSQVQKENLLRMTPDVNEQHIIHKLFLDTVDPNDLTFERRVLPTNGRWMSDTTVTNMINSHPEDRNLHNTVFGGFLMRQAVELSSTCCFAHSYFKPRLVCMSDIVFHHPVEVGALLRMHARVVYAEMDYAQVTTHAEVTDPYGGTKKTTNVFHFTYHVPQIIRKVYPSTYHEAMHYLDGRRHFQYAMGLTNQSGGAGPSSRGITL</sequence>
<comment type="similarity">
    <text evidence="1">Belongs to the acyl coenzyme A hydrolase family.</text>
</comment>
<evidence type="ECO:0000256" key="1">
    <source>
        <dbReference type="ARBA" id="ARBA00010458"/>
    </source>
</evidence>